<protein>
    <recommendedName>
        <fullName evidence="3">Lipocalin-like</fullName>
    </recommendedName>
</protein>
<evidence type="ECO:0008006" key="3">
    <source>
        <dbReference type="Google" id="ProtNLM"/>
    </source>
</evidence>
<accession>A0ABW3ARY1</accession>
<organism evidence="1 2">
    <name type="scientific">Mucilaginibacter litoreus</name>
    <dbReference type="NCBI Taxonomy" id="1048221"/>
    <lineage>
        <taxon>Bacteria</taxon>
        <taxon>Pseudomonadati</taxon>
        <taxon>Bacteroidota</taxon>
        <taxon>Sphingobacteriia</taxon>
        <taxon>Sphingobacteriales</taxon>
        <taxon>Sphingobacteriaceae</taxon>
        <taxon>Mucilaginibacter</taxon>
    </lineage>
</organism>
<evidence type="ECO:0000313" key="2">
    <source>
        <dbReference type="Proteomes" id="UP001597010"/>
    </source>
</evidence>
<dbReference type="Proteomes" id="UP001597010">
    <property type="component" value="Unassembled WGS sequence"/>
</dbReference>
<dbReference type="RefSeq" id="WP_377112848.1">
    <property type="nucleotide sequence ID" value="NZ_JBHTHZ010000003.1"/>
</dbReference>
<proteinExistence type="predicted"/>
<reference evidence="2" key="1">
    <citation type="journal article" date="2019" name="Int. J. Syst. Evol. Microbiol.">
        <title>The Global Catalogue of Microorganisms (GCM) 10K type strain sequencing project: providing services to taxonomists for standard genome sequencing and annotation.</title>
        <authorList>
            <consortium name="The Broad Institute Genomics Platform"/>
            <consortium name="The Broad Institute Genome Sequencing Center for Infectious Disease"/>
            <person name="Wu L."/>
            <person name="Ma J."/>
        </authorList>
    </citation>
    <scope>NUCLEOTIDE SEQUENCE [LARGE SCALE GENOMIC DNA]</scope>
    <source>
        <strain evidence="2">CCUG 61484</strain>
    </source>
</reference>
<gene>
    <name evidence="1" type="ORF">ACFQZX_06575</name>
</gene>
<keyword evidence="2" id="KW-1185">Reference proteome</keyword>
<dbReference type="PROSITE" id="PS51257">
    <property type="entry name" value="PROKAR_LIPOPROTEIN"/>
    <property type="match status" value="1"/>
</dbReference>
<sequence>MKQFLLIIFPLIALCSCNSDQSGQNQKRLNQSPALIQQFKPVINGVWVKKDYIKKVKKSKSPLAAVEKGKGITAMYIDTAKLKGSSISIPVIWNNHEGKNLTLKFEPGRNTTTIVLGDDELSYKIKNNDTTLIIYNYNPRTNETNSAQYIRAADNKQMNNPSYGMTYMINEAILSGTYEGKDANGKPIKATFYADGKVTGLDRLNTYLVQNDMVLNPDRSHDEIIFNPDSKEQKSYSFIIHKKTLNLYDDSERIQSNKPSYTLKKKRGD</sequence>
<comment type="caution">
    <text evidence="1">The sequence shown here is derived from an EMBL/GenBank/DDBJ whole genome shotgun (WGS) entry which is preliminary data.</text>
</comment>
<name>A0ABW3ARY1_9SPHI</name>
<evidence type="ECO:0000313" key="1">
    <source>
        <dbReference type="EMBL" id="MFD0793276.1"/>
    </source>
</evidence>
<dbReference type="EMBL" id="JBHTHZ010000003">
    <property type="protein sequence ID" value="MFD0793276.1"/>
    <property type="molecule type" value="Genomic_DNA"/>
</dbReference>